<sequence length="225" mass="27662">MTPALQKTLLDIEPFIQLYLPETRRFLYTGPYLKRKKRIKYTLRISAFEKKLVQNDYVLTLTNDLKTFSELNTGLLQYHYKKLNKLSLTSVARLKREIFFHTNEMLYLTHRFMDLRNLNLKMFRNQYQIISFSTYARPLNKLLFFNIFQKLNAFSLKFPSLIMYHYKKFKRLRVYYLGFRLILKRKKMDSLLIGSPLIRSRYKRIRHLKRRYLLKIIRAKFKRLY</sequence>
<proteinExistence type="evidence at transcript level"/>
<dbReference type="AlphaFoldDB" id="F2Y9T8"/>
<dbReference type="EMBL" id="HQ849411">
    <property type="protein sequence ID" value="ADZ99043.1"/>
    <property type="molecule type" value="mRNA"/>
</dbReference>
<organism evidence="1">
    <name type="scientific">Physarum polycephalum</name>
    <name type="common">Many-headed slime mold</name>
    <name type="synonym">Badhamia polycephala</name>
    <dbReference type="NCBI Taxonomy" id="5791"/>
    <lineage>
        <taxon>Eukaryota</taxon>
        <taxon>Amoebozoa</taxon>
        <taxon>Evosea</taxon>
        <taxon>Eumycetozoa</taxon>
        <taxon>Myxogastria</taxon>
        <taxon>Myxogastromycetidae</taxon>
        <taxon>Physariida</taxon>
        <taxon>Physaraceae</taxon>
        <taxon>Physarum</taxon>
    </lineage>
</organism>
<protein>
    <submittedName>
        <fullName evidence="1">Hypothetical mitochondrial protein 24</fullName>
    </submittedName>
</protein>
<evidence type="ECO:0000313" key="1">
    <source>
        <dbReference type="EMBL" id="ADZ99043.1"/>
    </source>
</evidence>
<accession>F2Y9T8</accession>
<geneLocation type="mitochondrion" evidence="1"/>
<name>F2Y9T8_PHYPO</name>
<gene>
    <name evidence="1" type="primary">php24</name>
</gene>
<reference evidence="1" key="1">
    <citation type="journal article" date="2011" name="Nucleic Acids Res.">
        <title>Complete characterization of the edited transcriptome of the mitochondrion of Physarum polycephalum using deep sequencing of RNA.</title>
        <authorList>
            <person name="Bundschuh R."/>
            <person name="Altmuller J."/>
            <person name="Becker C."/>
            <person name="Nurnberg P."/>
            <person name="Gott J.M."/>
        </authorList>
    </citation>
    <scope>NUCLEOTIDE SEQUENCE</scope>
    <source>
        <strain evidence="1">M3CVIII</strain>
    </source>
</reference>
<keyword evidence="1" id="KW-0496">Mitochondrion</keyword>